<dbReference type="PROSITE" id="PS00329">
    <property type="entry name" value="HSP70_2"/>
    <property type="match status" value="1"/>
</dbReference>
<evidence type="ECO:0000256" key="1">
    <source>
        <dbReference type="ARBA" id="ARBA00007381"/>
    </source>
</evidence>
<gene>
    <name evidence="6" type="ORF">HMJ29_13085</name>
</gene>
<name>A0A6M6BI91_9BACT</name>
<dbReference type="PANTHER" id="PTHR19375">
    <property type="entry name" value="HEAT SHOCK PROTEIN 70KDA"/>
    <property type="match status" value="1"/>
</dbReference>
<dbReference type="Gene3D" id="3.90.640.10">
    <property type="entry name" value="Actin, Chain A, domain 4"/>
    <property type="match status" value="1"/>
</dbReference>
<dbReference type="FunFam" id="3.90.640.10:FF:000003">
    <property type="entry name" value="Molecular chaperone DnaK"/>
    <property type="match status" value="1"/>
</dbReference>
<dbReference type="InterPro" id="IPR029047">
    <property type="entry name" value="HSP70_peptide-bd_sf"/>
</dbReference>
<dbReference type="PRINTS" id="PR00301">
    <property type="entry name" value="HEATSHOCK70"/>
</dbReference>
<dbReference type="EMBL" id="CP053538">
    <property type="protein sequence ID" value="QJX47826.1"/>
    <property type="molecule type" value="Genomic_DNA"/>
</dbReference>
<proteinExistence type="inferred from homology"/>
<dbReference type="Pfam" id="PF00012">
    <property type="entry name" value="HSP70"/>
    <property type="match status" value="1"/>
</dbReference>
<keyword evidence="4" id="KW-0143">Chaperone</keyword>
<keyword evidence="3 5" id="KW-0067">ATP-binding</keyword>
<protein>
    <submittedName>
        <fullName evidence="6">Hsp70 family protein</fullName>
    </submittedName>
</protein>
<accession>A0A6M6BI91</accession>
<dbReference type="InterPro" id="IPR043129">
    <property type="entry name" value="ATPase_NBD"/>
</dbReference>
<evidence type="ECO:0000256" key="2">
    <source>
        <dbReference type="ARBA" id="ARBA00022741"/>
    </source>
</evidence>
<dbReference type="InterPro" id="IPR018181">
    <property type="entry name" value="Heat_shock_70_CS"/>
</dbReference>
<evidence type="ECO:0000256" key="3">
    <source>
        <dbReference type="ARBA" id="ARBA00022840"/>
    </source>
</evidence>
<organism evidence="6 7">
    <name type="scientific">Hymenobacter taeanensis</name>
    <dbReference type="NCBI Taxonomy" id="2735321"/>
    <lineage>
        <taxon>Bacteria</taxon>
        <taxon>Pseudomonadati</taxon>
        <taxon>Bacteroidota</taxon>
        <taxon>Cytophagia</taxon>
        <taxon>Cytophagales</taxon>
        <taxon>Hymenobacteraceae</taxon>
        <taxon>Hymenobacter</taxon>
    </lineage>
</organism>
<dbReference type="Proteomes" id="UP000501623">
    <property type="component" value="Chromosome"/>
</dbReference>
<dbReference type="SUPFAM" id="SSF53067">
    <property type="entry name" value="Actin-like ATPase domain"/>
    <property type="match status" value="2"/>
</dbReference>
<dbReference type="GO" id="GO:0005524">
    <property type="term" value="F:ATP binding"/>
    <property type="evidence" value="ECO:0007669"/>
    <property type="project" value="UniProtKB-KW"/>
</dbReference>
<keyword evidence="2 5" id="KW-0547">Nucleotide-binding</keyword>
<dbReference type="SUPFAM" id="SSF100920">
    <property type="entry name" value="Heat shock protein 70kD (HSP70), peptide-binding domain"/>
    <property type="match status" value="1"/>
</dbReference>
<comment type="similarity">
    <text evidence="1 5">Belongs to the heat shock protein 70 family.</text>
</comment>
<dbReference type="InterPro" id="IPR013126">
    <property type="entry name" value="Hsp_70_fam"/>
</dbReference>
<reference evidence="6 7" key="1">
    <citation type="submission" date="2020-05" db="EMBL/GenBank/DDBJ databases">
        <title>Complete genome sequence of Hymenobacter sp. TS19 in Coasted Sand Dune.</title>
        <authorList>
            <person name="Lee J.-H."/>
            <person name="Jung J.-H."/>
            <person name="Jeong S."/>
            <person name="Zhao L."/>
            <person name="Kim M.-K."/>
            <person name="Seo H.-S."/>
            <person name="Lim S."/>
        </authorList>
    </citation>
    <scope>NUCLEOTIDE SEQUENCE [LARGE SCALE GENOMIC DNA]</scope>
    <source>
        <strain evidence="6 7">TS19</strain>
    </source>
</reference>
<dbReference type="GO" id="GO:0140662">
    <property type="term" value="F:ATP-dependent protein folding chaperone"/>
    <property type="evidence" value="ECO:0007669"/>
    <property type="project" value="InterPro"/>
</dbReference>
<evidence type="ECO:0000256" key="4">
    <source>
        <dbReference type="ARBA" id="ARBA00023186"/>
    </source>
</evidence>
<evidence type="ECO:0000313" key="7">
    <source>
        <dbReference type="Proteomes" id="UP000501623"/>
    </source>
</evidence>
<dbReference type="PROSITE" id="PS00297">
    <property type="entry name" value="HSP70_1"/>
    <property type="match status" value="1"/>
</dbReference>
<dbReference type="Gene3D" id="3.30.420.40">
    <property type="match status" value="2"/>
</dbReference>
<dbReference type="AlphaFoldDB" id="A0A6M6BI91"/>
<evidence type="ECO:0000313" key="6">
    <source>
        <dbReference type="EMBL" id="QJX47826.1"/>
    </source>
</evidence>
<keyword evidence="7" id="KW-1185">Reference proteome</keyword>
<dbReference type="KEGG" id="hts:HMJ29_13085"/>
<sequence length="756" mass="83399">MKNIIGIDLGTTNSVVAFKTRDVEVLRNRENEELTRSCVALRNEEILVGKHAYNMLGANPQNTIVSVKRLMGGAINDPMVQDMLSKKNYYQYGIVPMEGGTSDAVAVVMGGRQYTPEQISAEILKKLKADAEEKLNGEVTHAVITVPAYFTEKQKNATRLAASYAGLKVLRLLAEPTAAAIAYGVDNTKAGELSTVVVYDFGGGTFDLSVLNIVDRECLEMGAGGDRWLGGDDLDQALHNYVFKKVEQEYGLSSLQDLVDNLPDKKRHKFLFAMRSGIKQIKVDLSSSQSQSLLIEDLLEDEDGNAIDIDLTITRAEFEKIIRPFVERTVALTEELLNQMSYTPDMIDAFLLVGGSSCIPLVRQLMAERFGVDKVKVGKKPMLAIAEGAAMLAQSMGETYECPNCGAAVPQSASKCPSCDYNVAAEVKERGVGEVTLTTKHDLYMMVTDRHTGLERPERLFEKQTPMPASTSRIFRTSGDQQRLMKVDVQSDVEGGRRERQTFGFATIEENLPAGSEFVFDFALSADETISCKVYPKGYSNKAKQVILGRGQKDEEALQSIDKMIDDFNAGEFSANQSQQLAEALLRYLRVAESIGNDKGLDTRWPELRECVWGDYYRITEPSNDENTDTMLAEIYCASYPQLIEPNDLRQMRALIPQAKVSGIAGAQAREQLTELVDGYWSLLSLAFIKLASNEATTLGSPDGSRIRSLHDQAVACFERGDRNGAFSTMEEAEVLANKYMDKGTIGKTVSKNIIG</sequence>
<dbReference type="RefSeq" id="WP_171591917.1">
    <property type="nucleotide sequence ID" value="NZ_CP053538.1"/>
</dbReference>
<evidence type="ECO:0000256" key="5">
    <source>
        <dbReference type="RuleBase" id="RU003322"/>
    </source>
</evidence>
<dbReference type="CDD" id="cd24029">
    <property type="entry name" value="ASKHA_NBD_HSP70_DnaK_HscA_HscC"/>
    <property type="match status" value="1"/>
</dbReference>
<dbReference type="Gene3D" id="2.60.34.10">
    <property type="entry name" value="Substrate Binding Domain Of DNAk, Chain A, domain 1"/>
    <property type="match status" value="1"/>
</dbReference>